<feature type="transmembrane region" description="Helical" evidence="5">
    <location>
        <begin position="74"/>
        <end position="90"/>
    </location>
</feature>
<dbReference type="PANTHER" id="PTHR42718:SF39">
    <property type="entry name" value="ACTINORHODIN TRANSPORTER-RELATED"/>
    <property type="match status" value="1"/>
</dbReference>
<organism evidence="7 8">
    <name type="scientific">Lysobacter korlensis</name>
    <dbReference type="NCBI Taxonomy" id="553636"/>
    <lineage>
        <taxon>Bacteria</taxon>
        <taxon>Pseudomonadati</taxon>
        <taxon>Pseudomonadota</taxon>
        <taxon>Gammaproteobacteria</taxon>
        <taxon>Lysobacterales</taxon>
        <taxon>Lysobacteraceae</taxon>
        <taxon>Lysobacter</taxon>
    </lineage>
</organism>
<evidence type="ECO:0000256" key="4">
    <source>
        <dbReference type="ARBA" id="ARBA00023136"/>
    </source>
</evidence>
<evidence type="ECO:0000256" key="3">
    <source>
        <dbReference type="ARBA" id="ARBA00022989"/>
    </source>
</evidence>
<feature type="transmembrane region" description="Helical" evidence="5">
    <location>
        <begin position="227"/>
        <end position="248"/>
    </location>
</feature>
<comment type="subcellular location">
    <subcellularLocation>
        <location evidence="1">Membrane</location>
        <topology evidence="1">Multi-pass membrane protein</topology>
    </subcellularLocation>
</comment>
<evidence type="ECO:0000313" key="8">
    <source>
        <dbReference type="Proteomes" id="UP001589896"/>
    </source>
</evidence>
<evidence type="ECO:0000256" key="1">
    <source>
        <dbReference type="ARBA" id="ARBA00004141"/>
    </source>
</evidence>
<keyword evidence="8" id="KW-1185">Reference proteome</keyword>
<dbReference type="PRINTS" id="PR01035">
    <property type="entry name" value="TCRTETA"/>
</dbReference>
<comment type="caution">
    <text evidence="7">The sequence shown here is derived from an EMBL/GenBank/DDBJ whole genome shotgun (WGS) entry which is preliminary data.</text>
</comment>
<feature type="transmembrane region" description="Helical" evidence="5">
    <location>
        <begin position="35"/>
        <end position="54"/>
    </location>
</feature>
<feature type="transmembrane region" description="Helical" evidence="5">
    <location>
        <begin position="296"/>
        <end position="320"/>
    </location>
</feature>
<protein>
    <submittedName>
        <fullName evidence="7">MFS transporter</fullName>
    </submittedName>
</protein>
<feature type="transmembrane region" description="Helical" evidence="5">
    <location>
        <begin position="435"/>
        <end position="457"/>
    </location>
</feature>
<feature type="transmembrane region" description="Helical" evidence="5">
    <location>
        <begin position="359"/>
        <end position="377"/>
    </location>
</feature>
<proteinExistence type="predicted"/>
<dbReference type="PROSITE" id="PS50850">
    <property type="entry name" value="MFS"/>
    <property type="match status" value="1"/>
</dbReference>
<keyword evidence="3 5" id="KW-1133">Transmembrane helix</keyword>
<dbReference type="CDD" id="cd17321">
    <property type="entry name" value="MFS_MMR_MDR_like"/>
    <property type="match status" value="1"/>
</dbReference>
<keyword evidence="4 5" id="KW-0472">Membrane</keyword>
<feature type="transmembrane region" description="Helical" evidence="5">
    <location>
        <begin position="332"/>
        <end position="352"/>
    </location>
</feature>
<evidence type="ECO:0000256" key="2">
    <source>
        <dbReference type="ARBA" id="ARBA00022692"/>
    </source>
</evidence>
<dbReference type="InterPro" id="IPR011701">
    <property type="entry name" value="MFS"/>
</dbReference>
<feature type="transmembrane region" description="Helical" evidence="5">
    <location>
        <begin position="194"/>
        <end position="215"/>
    </location>
</feature>
<name>A0ABV6RW80_9GAMM</name>
<dbReference type="InterPro" id="IPR001958">
    <property type="entry name" value="Tet-R_TetA/multi-R_MdtG-like"/>
</dbReference>
<evidence type="ECO:0000256" key="5">
    <source>
        <dbReference type="SAM" id="Phobius"/>
    </source>
</evidence>
<dbReference type="EMBL" id="JBHLTG010000007">
    <property type="protein sequence ID" value="MFC0681235.1"/>
    <property type="molecule type" value="Genomic_DNA"/>
</dbReference>
<dbReference type="SUPFAM" id="SSF103473">
    <property type="entry name" value="MFS general substrate transporter"/>
    <property type="match status" value="1"/>
</dbReference>
<dbReference type="Gene3D" id="1.20.1720.10">
    <property type="entry name" value="Multidrug resistance protein D"/>
    <property type="match status" value="1"/>
</dbReference>
<feature type="transmembrane region" description="Helical" evidence="5">
    <location>
        <begin position="160"/>
        <end position="182"/>
    </location>
</feature>
<feature type="transmembrane region" description="Helical" evidence="5">
    <location>
        <begin position="102"/>
        <end position="129"/>
    </location>
</feature>
<accession>A0ABV6RW80</accession>
<gene>
    <name evidence="7" type="ORF">ACFFGH_25680</name>
</gene>
<sequence length="512" mass="52771">MPSVPTAPPEFVCVMITLLCVRLTHKEITMNRRSVAMVVLIAALFMDHMDAMITNLALPSIGRDLGATPTELEWTLTGYILAFAVGLVSGGRLGDICGRKRIFLIGIAAFTCASGCAAVAFSGPVLVLARVLQGAAAALMVPQVLSTAQALYLPGERGRIFGVMTALGGVGVLAGQLLGGWLVTADIASLGWRAIFAINLPVGVLVFLLAVWLVPDTRAGSAIRLDIRGTVLAAASVFLIVFPLTVAAGAGWPAWVWLLLGGGILAGIFFVRTQLRLSRIGGSPTLPPRLFRLRGFRVASLVQAAYHFGWGTFVLMFGLYVQDAVGFTALEAGLAMAPLTLGTFLATGVAPLAERLRRIGVLTGALLQAAGFAWYGWVMGTAGSALGLWSLAIPLVVTGIGMIVLAVPLMSLALEEVAEDDAGAASGAFSMFQQVGSALGIATAGIVFFSIATPGSIDSYEAAITAGNCLTIGAFCVAGLAALGLPSIGRRADGHPAAAPAPMAAGDDAPER</sequence>
<feature type="transmembrane region" description="Helical" evidence="5">
    <location>
        <begin position="463"/>
        <end position="485"/>
    </location>
</feature>
<dbReference type="InterPro" id="IPR020846">
    <property type="entry name" value="MFS_dom"/>
</dbReference>
<dbReference type="Proteomes" id="UP001589896">
    <property type="component" value="Unassembled WGS sequence"/>
</dbReference>
<feature type="transmembrane region" description="Helical" evidence="5">
    <location>
        <begin position="6"/>
        <end position="23"/>
    </location>
</feature>
<dbReference type="Gene3D" id="1.20.1250.20">
    <property type="entry name" value="MFS general substrate transporter like domains"/>
    <property type="match status" value="1"/>
</dbReference>
<evidence type="ECO:0000259" key="6">
    <source>
        <dbReference type="PROSITE" id="PS50850"/>
    </source>
</evidence>
<feature type="transmembrane region" description="Helical" evidence="5">
    <location>
        <begin position="135"/>
        <end position="153"/>
    </location>
</feature>
<feature type="transmembrane region" description="Helical" evidence="5">
    <location>
        <begin position="254"/>
        <end position="275"/>
    </location>
</feature>
<dbReference type="PANTHER" id="PTHR42718">
    <property type="entry name" value="MAJOR FACILITATOR SUPERFAMILY MULTIDRUG TRANSPORTER MFSC"/>
    <property type="match status" value="1"/>
</dbReference>
<dbReference type="InterPro" id="IPR036259">
    <property type="entry name" value="MFS_trans_sf"/>
</dbReference>
<feature type="transmembrane region" description="Helical" evidence="5">
    <location>
        <begin position="389"/>
        <end position="414"/>
    </location>
</feature>
<dbReference type="Pfam" id="PF07690">
    <property type="entry name" value="MFS_1"/>
    <property type="match status" value="1"/>
</dbReference>
<reference evidence="7 8" key="1">
    <citation type="submission" date="2024-09" db="EMBL/GenBank/DDBJ databases">
        <authorList>
            <person name="Sun Q."/>
            <person name="Mori K."/>
        </authorList>
    </citation>
    <scope>NUCLEOTIDE SEQUENCE [LARGE SCALE GENOMIC DNA]</scope>
    <source>
        <strain evidence="7 8">KCTC 23076</strain>
    </source>
</reference>
<keyword evidence="2 5" id="KW-0812">Transmembrane</keyword>
<feature type="domain" description="Major facilitator superfamily (MFS) profile" evidence="6">
    <location>
        <begin position="36"/>
        <end position="491"/>
    </location>
</feature>
<evidence type="ECO:0000313" key="7">
    <source>
        <dbReference type="EMBL" id="MFC0681235.1"/>
    </source>
</evidence>